<evidence type="ECO:0000313" key="3">
    <source>
        <dbReference type="EMBL" id="SSC12204.1"/>
    </source>
</evidence>
<dbReference type="PROSITE" id="PS51085">
    <property type="entry name" value="2FE2S_FER_2"/>
    <property type="match status" value="1"/>
</dbReference>
<dbReference type="Proteomes" id="UP000250796">
    <property type="component" value="Chromosome MESINF"/>
</dbReference>
<keyword evidence="1" id="KW-0560">Oxidoreductase</keyword>
<organism evidence="3 4">
    <name type="scientific">Mesotoga infera</name>
    <dbReference type="NCBI Taxonomy" id="1236046"/>
    <lineage>
        <taxon>Bacteria</taxon>
        <taxon>Thermotogati</taxon>
        <taxon>Thermotogota</taxon>
        <taxon>Thermotogae</taxon>
        <taxon>Kosmotogales</taxon>
        <taxon>Kosmotogaceae</taxon>
        <taxon>Mesotoga</taxon>
    </lineage>
</organism>
<keyword evidence="4" id="KW-1185">Reference proteome</keyword>
<dbReference type="InterPro" id="IPR001041">
    <property type="entry name" value="2Fe-2S_ferredoxin-type"/>
</dbReference>
<evidence type="ECO:0000259" key="2">
    <source>
        <dbReference type="PROSITE" id="PS51085"/>
    </source>
</evidence>
<dbReference type="Gene3D" id="3.10.20.440">
    <property type="entry name" value="2Fe-2S iron-sulphur cluster binding domain, sarcosine oxidase, alpha subunit, N-terminal domain"/>
    <property type="match status" value="1"/>
</dbReference>
<dbReference type="CDD" id="cd00207">
    <property type="entry name" value="fer2"/>
    <property type="match status" value="1"/>
</dbReference>
<evidence type="ECO:0000256" key="1">
    <source>
        <dbReference type="ARBA" id="ARBA00023002"/>
    </source>
</evidence>
<gene>
    <name evidence="3" type="ORF">MESINF_0755</name>
</gene>
<feature type="domain" description="2Fe-2S ferredoxin-type" evidence="2">
    <location>
        <begin position="16"/>
        <end position="98"/>
    </location>
</feature>
<accession>A0A7Z7LDS5</accession>
<dbReference type="Pfam" id="PF13510">
    <property type="entry name" value="Fer2_4"/>
    <property type="match status" value="1"/>
</dbReference>
<dbReference type="InterPro" id="IPR006058">
    <property type="entry name" value="2Fe2S_fd_BS"/>
</dbReference>
<dbReference type="InterPro" id="IPR042204">
    <property type="entry name" value="2Fe-2S-bd_N"/>
</dbReference>
<reference evidence="3 4" key="1">
    <citation type="submission" date="2017-01" db="EMBL/GenBank/DDBJ databases">
        <authorList>
            <person name="Erauso G."/>
        </authorList>
    </citation>
    <scope>NUCLEOTIDE SEQUENCE [LARGE SCALE GENOMIC DNA]</scope>
    <source>
        <strain evidence="3">MESINF1</strain>
    </source>
</reference>
<dbReference type="KEGG" id="minf:MESINF_0755"/>
<dbReference type="GO" id="GO:0016491">
    <property type="term" value="F:oxidoreductase activity"/>
    <property type="evidence" value="ECO:0007669"/>
    <property type="project" value="UniProtKB-KW"/>
</dbReference>
<proteinExistence type="predicted"/>
<dbReference type="AlphaFoldDB" id="A0A7Z7LDS5"/>
<name>A0A7Z7LDS5_9BACT</name>
<dbReference type="EMBL" id="LS974202">
    <property type="protein sequence ID" value="SSC12204.1"/>
    <property type="molecule type" value="Genomic_DNA"/>
</dbReference>
<protein>
    <recommendedName>
        <fullName evidence="2">2Fe-2S ferredoxin-type domain-containing protein</fullName>
    </recommendedName>
</protein>
<dbReference type="InterPro" id="IPR036010">
    <property type="entry name" value="2Fe-2S_ferredoxin-like_sf"/>
</dbReference>
<dbReference type="GO" id="GO:0051537">
    <property type="term" value="F:2 iron, 2 sulfur cluster binding"/>
    <property type="evidence" value="ECO:0007669"/>
    <property type="project" value="InterPro"/>
</dbReference>
<dbReference type="SUPFAM" id="SSF54292">
    <property type="entry name" value="2Fe-2S ferredoxin-like"/>
    <property type="match status" value="1"/>
</dbReference>
<dbReference type="PROSITE" id="PS00197">
    <property type="entry name" value="2FE2S_FER_1"/>
    <property type="match status" value="1"/>
</dbReference>
<sequence length="103" mass="11572">MERIVEHPLLKFERGKKIVFYFEDVQMQAYEGESIAAALHANGVRMLRITPKGSRPQGLFCAIGKCSSCLMEVDGKANVRTCITPVKEGMRVRKQKGRGEKSE</sequence>
<dbReference type="RefSeq" id="WP_169698581.1">
    <property type="nucleotide sequence ID" value="NZ_LS974202.1"/>
</dbReference>
<evidence type="ECO:0000313" key="4">
    <source>
        <dbReference type="Proteomes" id="UP000250796"/>
    </source>
</evidence>